<evidence type="ECO:0008006" key="4">
    <source>
        <dbReference type="Google" id="ProtNLM"/>
    </source>
</evidence>
<evidence type="ECO:0000313" key="3">
    <source>
        <dbReference type="Proteomes" id="UP000026962"/>
    </source>
</evidence>
<feature type="compositionally biased region" description="Gly residues" evidence="1">
    <location>
        <begin position="160"/>
        <end position="169"/>
    </location>
</feature>
<sequence length="298" mass="32099">MNSTTQSTWVKEDFQAMDLSASICHHALQLELGRGEDEEMTLNARVSDWSLGTEETKKRRSTYVDGGGGDPSSVVEETKIRLSVHVDGDSGDQTPTSSNLIHRLLEDLEEVVASDLGAEDEGGGGRSMGATRSSGPQPPRGRIWSQGARDSGEVATGDLGAEGEGGSGRCLGLPNPVVPNHLETGSGAKDLGTATSDRGHWPKKAATEARVRRGDQCSRAERRPELGAERRSELGANKLSRRTAASEGDGDARGGWIQWPAVVGRRPWRLAVEGRGRQAGWRRKREERVEEGRRRGGS</sequence>
<feature type="compositionally biased region" description="Basic and acidic residues" evidence="1">
    <location>
        <begin position="197"/>
        <end position="233"/>
    </location>
</feature>
<dbReference type="EnsemblPlants" id="OPUNC11G08570.1">
    <property type="protein sequence ID" value="OPUNC11G08570.1"/>
    <property type="gene ID" value="OPUNC11G08570"/>
</dbReference>
<reference evidence="2" key="1">
    <citation type="submission" date="2015-04" db="UniProtKB">
        <authorList>
            <consortium name="EnsemblPlants"/>
        </authorList>
    </citation>
    <scope>IDENTIFICATION</scope>
</reference>
<feature type="region of interest" description="Disordered" evidence="1">
    <location>
        <begin position="117"/>
        <end position="258"/>
    </location>
</feature>
<dbReference type="HOGENOM" id="CLU_935026_0_0_1"/>
<keyword evidence="3" id="KW-1185">Reference proteome</keyword>
<feature type="region of interest" description="Disordered" evidence="1">
    <location>
        <begin position="272"/>
        <end position="298"/>
    </location>
</feature>
<evidence type="ECO:0000256" key="1">
    <source>
        <dbReference type="SAM" id="MobiDB-lite"/>
    </source>
</evidence>
<dbReference type="Proteomes" id="UP000026962">
    <property type="component" value="Chromosome 11"/>
</dbReference>
<proteinExistence type="predicted"/>
<protein>
    <recommendedName>
        <fullName evidence="4">DUF834 domain-containing protein</fullName>
    </recommendedName>
</protein>
<organism evidence="2">
    <name type="scientific">Oryza punctata</name>
    <name type="common">Red rice</name>
    <dbReference type="NCBI Taxonomy" id="4537"/>
    <lineage>
        <taxon>Eukaryota</taxon>
        <taxon>Viridiplantae</taxon>
        <taxon>Streptophyta</taxon>
        <taxon>Embryophyta</taxon>
        <taxon>Tracheophyta</taxon>
        <taxon>Spermatophyta</taxon>
        <taxon>Magnoliopsida</taxon>
        <taxon>Liliopsida</taxon>
        <taxon>Poales</taxon>
        <taxon>Poaceae</taxon>
        <taxon>BOP clade</taxon>
        <taxon>Oryzoideae</taxon>
        <taxon>Oryzeae</taxon>
        <taxon>Oryzinae</taxon>
        <taxon>Oryza</taxon>
    </lineage>
</organism>
<name>A0A0E0MEG9_ORYPU</name>
<accession>A0A0E0MEG9</accession>
<feature type="compositionally biased region" description="Basic and acidic residues" evidence="1">
    <location>
        <begin position="284"/>
        <end position="298"/>
    </location>
</feature>
<dbReference type="AlphaFoldDB" id="A0A0E0MEG9"/>
<evidence type="ECO:0000313" key="2">
    <source>
        <dbReference type="EnsemblPlants" id="OPUNC11G08570.1"/>
    </source>
</evidence>
<reference evidence="2" key="2">
    <citation type="submission" date="2018-05" db="EMBL/GenBank/DDBJ databases">
        <title>OpunRS2 (Oryza punctata Reference Sequence Version 2).</title>
        <authorList>
            <person name="Zhang J."/>
            <person name="Kudrna D."/>
            <person name="Lee S."/>
            <person name="Talag J."/>
            <person name="Welchert J."/>
            <person name="Wing R.A."/>
        </authorList>
    </citation>
    <scope>NUCLEOTIDE SEQUENCE [LARGE SCALE GENOMIC DNA]</scope>
</reference>
<dbReference type="Gramene" id="OPUNC11G08570.1">
    <property type="protein sequence ID" value="OPUNC11G08570.1"/>
    <property type="gene ID" value="OPUNC11G08570"/>
</dbReference>